<organism evidence="1">
    <name type="scientific">human gut metagenome</name>
    <dbReference type="NCBI Taxonomy" id="408170"/>
    <lineage>
        <taxon>unclassified sequences</taxon>
        <taxon>metagenomes</taxon>
        <taxon>organismal metagenomes</taxon>
    </lineage>
</organism>
<accession>W1XL05</accession>
<name>W1XL05_9ZZZZ</name>
<sequence length="24" mass="2912">MLKKFISFYKPYRSLFVLDLIAAF</sequence>
<gene>
    <name evidence="1" type="ORF">Q604_UNBC15957G0001</name>
</gene>
<dbReference type="AlphaFoldDB" id="W1XL05"/>
<evidence type="ECO:0000313" key="1">
    <source>
        <dbReference type="EMBL" id="ETJ29514.1"/>
    </source>
</evidence>
<dbReference type="EMBL" id="AZMM01015957">
    <property type="protein sequence ID" value="ETJ29514.1"/>
    <property type="molecule type" value="Genomic_DNA"/>
</dbReference>
<proteinExistence type="predicted"/>
<reference evidence="1" key="1">
    <citation type="submission" date="2013-12" db="EMBL/GenBank/DDBJ databases">
        <title>A Varibaculum cambriense genome reconstructed from a premature infant gut community with otherwise low bacterial novelty that shifts toward anaerobic metabolism during the third week of life.</title>
        <authorList>
            <person name="Brown C.T."/>
            <person name="Sharon I."/>
            <person name="Thomas B.C."/>
            <person name="Castelle C.J."/>
            <person name="Morowitz M.J."/>
            <person name="Banfield J.F."/>
        </authorList>
    </citation>
    <scope>NUCLEOTIDE SEQUENCE</scope>
</reference>
<feature type="non-terminal residue" evidence="1">
    <location>
        <position position="24"/>
    </location>
</feature>
<comment type="caution">
    <text evidence="1">The sequence shown here is derived from an EMBL/GenBank/DDBJ whole genome shotgun (WGS) entry which is preliminary data.</text>
</comment>
<protein>
    <submittedName>
        <fullName evidence="1">Uncharacterized protein</fullName>
    </submittedName>
</protein>